<dbReference type="PANTHER" id="PTHR13510:SF44">
    <property type="entry name" value="RABENOSYN-5"/>
    <property type="match status" value="1"/>
</dbReference>
<name>F0WUA6_9STRA</name>
<feature type="domain" description="FYVE-type" evidence="7">
    <location>
        <begin position="313"/>
        <end position="367"/>
    </location>
</feature>
<dbReference type="InterPro" id="IPR001202">
    <property type="entry name" value="WW_dom"/>
</dbReference>
<organism evidence="8">
    <name type="scientific">Albugo laibachii Nc14</name>
    <dbReference type="NCBI Taxonomy" id="890382"/>
    <lineage>
        <taxon>Eukaryota</taxon>
        <taxon>Sar</taxon>
        <taxon>Stramenopiles</taxon>
        <taxon>Oomycota</taxon>
        <taxon>Peronosporomycetes</taxon>
        <taxon>Albuginales</taxon>
        <taxon>Albuginaceae</taxon>
        <taxon>Albugo</taxon>
    </lineage>
</organism>
<evidence type="ECO:0000256" key="4">
    <source>
        <dbReference type="PROSITE-ProRule" id="PRU00091"/>
    </source>
</evidence>
<evidence type="ECO:0000313" key="8">
    <source>
        <dbReference type="EMBL" id="CCA24984.1"/>
    </source>
</evidence>
<accession>F0WUA6</accession>
<feature type="domain" description="WW" evidence="6">
    <location>
        <begin position="669"/>
        <end position="703"/>
    </location>
</feature>
<evidence type="ECO:0000259" key="7">
    <source>
        <dbReference type="PROSITE" id="PS50178"/>
    </source>
</evidence>
<dbReference type="InterPro" id="IPR013083">
    <property type="entry name" value="Znf_RING/FYVE/PHD"/>
</dbReference>
<dbReference type="Pfam" id="PF01363">
    <property type="entry name" value="FYVE"/>
    <property type="match status" value="1"/>
</dbReference>
<dbReference type="CDD" id="cd00065">
    <property type="entry name" value="FYVE_like_SF"/>
    <property type="match status" value="1"/>
</dbReference>
<dbReference type="GO" id="GO:0008270">
    <property type="term" value="F:zinc ion binding"/>
    <property type="evidence" value="ECO:0007669"/>
    <property type="project" value="UniProtKB-KW"/>
</dbReference>
<dbReference type="PANTHER" id="PTHR13510">
    <property type="entry name" value="FYVE-FINGER-CONTAINING RAB5 EFFECTOR PROTEIN RABENOSYN-5-RELATED"/>
    <property type="match status" value="1"/>
</dbReference>
<protein>
    <submittedName>
        <fullName evidence="8">Uncharacterized protein AlNc14C268G9927</fullName>
    </submittedName>
    <submittedName>
        <fullName evidence="9">Uncharacterized protein AlNc14C381G11224</fullName>
    </submittedName>
</protein>
<dbReference type="InterPro" id="IPR036020">
    <property type="entry name" value="WW_dom_sf"/>
</dbReference>
<reference evidence="8" key="2">
    <citation type="submission" date="2011-02" db="EMBL/GenBank/DDBJ databases">
        <authorList>
            <person name="MacLean D."/>
        </authorList>
    </citation>
    <scope>NUCLEOTIDE SEQUENCE</scope>
</reference>
<feature type="region of interest" description="Disordered" evidence="5">
    <location>
        <begin position="414"/>
        <end position="445"/>
    </location>
</feature>
<keyword evidence="1" id="KW-0479">Metal-binding</keyword>
<dbReference type="SMART" id="SM00064">
    <property type="entry name" value="FYVE"/>
    <property type="match status" value="1"/>
</dbReference>
<dbReference type="Gene3D" id="2.20.70.10">
    <property type="match status" value="1"/>
</dbReference>
<keyword evidence="2 4" id="KW-0863">Zinc-finger</keyword>
<dbReference type="SUPFAM" id="SSF57903">
    <property type="entry name" value="FYVE/PHD zinc finger"/>
    <property type="match status" value="1"/>
</dbReference>
<dbReference type="PROSITE" id="PS50020">
    <property type="entry name" value="WW_DOMAIN_2"/>
    <property type="match status" value="1"/>
</dbReference>
<evidence type="ECO:0000313" key="9">
    <source>
        <dbReference type="EMBL" id="CCA26518.1"/>
    </source>
</evidence>
<proteinExistence type="predicted"/>
<dbReference type="Gene3D" id="3.30.530.20">
    <property type="match status" value="1"/>
</dbReference>
<evidence type="ECO:0000256" key="2">
    <source>
        <dbReference type="ARBA" id="ARBA00022771"/>
    </source>
</evidence>
<keyword evidence="3" id="KW-0862">Zinc</keyword>
<evidence type="ECO:0000256" key="3">
    <source>
        <dbReference type="ARBA" id="ARBA00022833"/>
    </source>
</evidence>
<dbReference type="InterPro" id="IPR017455">
    <property type="entry name" value="Znf_FYVE-rel"/>
</dbReference>
<dbReference type="PROSITE" id="PS50178">
    <property type="entry name" value="ZF_FYVE"/>
    <property type="match status" value="1"/>
</dbReference>
<dbReference type="Gene3D" id="3.30.40.10">
    <property type="entry name" value="Zinc/RING finger domain, C3HC4 (zinc finger)"/>
    <property type="match status" value="1"/>
</dbReference>
<dbReference type="EMBL" id="FR824425">
    <property type="protein sequence ID" value="CCA26518.1"/>
    <property type="molecule type" value="Genomic_DNA"/>
</dbReference>
<dbReference type="EMBL" id="FR824313">
    <property type="protein sequence ID" value="CCA24984.1"/>
    <property type="molecule type" value="Genomic_DNA"/>
</dbReference>
<dbReference type="AlphaFoldDB" id="F0WUA6"/>
<dbReference type="SUPFAM" id="SSF51045">
    <property type="entry name" value="WW domain"/>
    <property type="match status" value="1"/>
</dbReference>
<dbReference type="InterPro" id="IPR011011">
    <property type="entry name" value="Znf_FYVE_PHD"/>
</dbReference>
<feature type="compositionally biased region" description="Polar residues" evidence="5">
    <location>
        <begin position="423"/>
        <end position="438"/>
    </location>
</feature>
<evidence type="ECO:0000256" key="1">
    <source>
        <dbReference type="ARBA" id="ARBA00022723"/>
    </source>
</evidence>
<evidence type="ECO:0000256" key="5">
    <source>
        <dbReference type="SAM" id="MobiDB-lite"/>
    </source>
</evidence>
<dbReference type="InterPro" id="IPR052727">
    <property type="entry name" value="Rab4/Rab5_effector"/>
</dbReference>
<sequence length="715" mass="80156">MAPAFSAEKAPFCQDSIHFSSSLSDRTPIHSNEKYEGINNVAAIETNSANLFRFPHIESMSEENKEAMIEFIDASVAEAHDLCFGHGKVRWCPSRNRSGISTYHGRADPSLSIDMAVKTNCTIIGSFEEIMDLLTTETSEDFAAFESAIDPSVFLDGIILETLVPRTSEDRFVCLKWHCTKSLAQFTTKPRDYTYVEITDQFIDQNGRKIGFQLSKSIEADEIISDDASRYFLRGKILSFDIFMQVDSRATELHSMLIHNFAERQPVWLNNRMEELAAFRTAKIRDYLNQKRMNILISSISGQRNSVGKHIGCSICTKTFSFVRKKYMCAACGGVTCNQCSVHTPFLRSSNGKSRPRMCGKCNATLQAIRVYRKPGAYPQMTSSHDVWFDRKTLEDETFISLRSTCVTDTLSIDSSEERMSRNHSASGSSPQTQNSGQLLDEKANDSEAEAFVVPDPIAEKIASARLSRAHHVIDLGVGKYKAHVTVPERSGLTQNTLERVSCFVFSKTSPELIDDTRGLVDGNMVSPSPHEIPHAERIDTGIYSESMAMADMQLHLDRMTEVSKSLHAMHYKDVRKSHNFDAYAFDERDPKSYLRVDSELITKDGESPIGSGTNSCHNEQLDSPEDCVLGPSRASAKSSSMDWSESTQVEGDFLAMLPDSIIMDAGMNQMEQGWKIVHSRTTGNKYYFNEKSGSTLWTEPMLEIEQKLVSYIVL</sequence>
<reference evidence="8" key="1">
    <citation type="journal article" date="2011" name="PLoS Biol.">
        <title>Gene gain and loss during evolution of obligate parasitism in the white rust pathogen of Arabidopsis thaliana.</title>
        <authorList>
            <person name="Kemen E."/>
            <person name="Gardiner A."/>
            <person name="Schultz-Larsen T."/>
            <person name="Kemen A.C."/>
            <person name="Balmuth A.L."/>
            <person name="Robert-Seilaniantz A."/>
            <person name="Bailey K."/>
            <person name="Holub E."/>
            <person name="Studholme D.J."/>
            <person name="Maclean D."/>
            <person name="Jones J.D."/>
        </authorList>
    </citation>
    <scope>NUCLEOTIDE SEQUENCE</scope>
</reference>
<dbReference type="InterPro" id="IPR000306">
    <property type="entry name" value="Znf_FYVE"/>
</dbReference>
<evidence type="ECO:0000259" key="6">
    <source>
        <dbReference type="PROSITE" id="PS50020"/>
    </source>
</evidence>
<gene>
    <name evidence="8" type="primary">AlNc14C268G9927</name>
    <name evidence="9" type="synonym">AlNc14C381G11224</name>
    <name evidence="8" type="ORF">ALNC14_111280</name>
    <name evidence="9" type="ORF">ALNC14_126620</name>
</gene>
<dbReference type="InterPro" id="IPR023393">
    <property type="entry name" value="START-like_dom_sf"/>
</dbReference>
<dbReference type="HOGENOM" id="CLU_010283_0_0_1"/>